<dbReference type="AlphaFoldDB" id="D5EQX1"/>
<keyword evidence="2" id="KW-1185">Reference proteome</keyword>
<evidence type="ECO:0000313" key="1">
    <source>
        <dbReference type="EMBL" id="ADE53964.1"/>
    </source>
</evidence>
<organism evidence="1 2">
    <name type="scientific">Coraliomargarita akajimensis (strain DSM 45221 / IAM 15411 / JCM 23193 / KCTC 12865 / 04OKA010-24)</name>
    <dbReference type="NCBI Taxonomy" id="583355"/>
    <lineage>
        <taxon>Bacteria</taxon>
        <taxon>Pseudomonadati</taxon>
        <taxon>Verrucomicrobiota</taxon>
        <taxon>Opitutia</taxon>
        <taxon>Puniceicoccales</taxon>
        <taxon>Coraliomargaritaceae</taxon>
        <taxon>Coraliomargarita</taxon>
    </lineage>
</organism>
<evidence type="ECO:0000313" key="2">
    <source>
        <dbReference type="Proteomes" id="UP000000925"/>
    </source>
</evidence>
<sequence length="41" mass="4591">MHARDSTAFGQFLYNFLLRTSLNKLSFQAAESTLLATTLDP</sequence>
<dbReference type="STRING" id="583355.Caka_0942"/>
<accession>D5EQX1</accession>
<dbReference type="EMBL" id="CP001998">
    <property type="protein sequence ID" value="ADE53964.1"/>
    <property type="molecule type" value="Genomic_DNA"/>
</dbReference>
<reference evidence="1 2" key="1">
    <citation type="journal article" date="2010" name="Stand. Genomic Sci.">
        <title>Complete genome sequence of Coraliomargarita akajimensis type strain (04OKA010-24).</title>
        <authorList>
            <person name="Mavromatis K."/>
            <person name="Abt B."/>
            <person name="Brambilla E."/>
            <person name="Lapidus A."/>
            <person name="Copeland A."/>
            <person name="Deshpande S."/>
            <person name="Nolan M."/>
            <person name="Lucas S."/>
            <person name="Tice H."/>
            <person name="Cheng J.F."/>
            <person name="Han C."/>
            <person name="Detter J.C."/>
            <person name="Woyke T."/>
            <person name="Goodwin L."/>
            <person name="Pitluck S."/>
            <person name="Held B."/>
            <person name="Brettin T."/>
            <person name="Tapia R."/>
            <person name="Ivanova N."/>
            <person name="Mikhailova N."/>
            <person name="Pati A."/>
            <person name="Liolios K."/>
            <person name="Chen A."/>
            <person name="Palaniappan K."/>
            <person name="Land M."/>
            <person name="Hauser L."/>
            <person name="Chang Y.J."/>
            <person name="Jeffries C.D."/>
            <person name="Rohde M."/>
            <person name="Goker M."/>
            <person name="Bristow J."/>
            <person name="Eisen J.A."/>
            <person name="Markowitz V."/>
            <person name="Hugenholtz P."/>
            <person name="Klenk H.P."/>
            <person name="Kyrpides N.C."/>
        </authorList>
    </citation>
    <scope>NUCLEOTIDE SEQUENCE [LARGE SCALE GENOMIC DNA]</scope>
    <source>
        <strain evidence="2">DSM 45221 / IAM 15411 / JCM 23193 / KCTC 12865</strain>
    </source>
</reference>
<name>D5EQX1_CORAD</name>
<dbReference type="Proteomes" id="UP000000925">
    <property type="component" value="Chromosome"/>
</dbReference>
<proteinExistence type="predicted"/>
<dbReference type="KEGG" id="caa:Caka_0942"/>
<protein>
    <submittedName>
        <fullName evidence="1">Uncharacterized protein</fullName>
    </submittedName>
</protein>
<dbReference type="HOGENOM" id="CLU_3268643_0_0_0"/>
<gene>
    <name evidence="1" type="ordered locus">Caka_0942</name>
</gene>